<proteinExistence type="predicted"/>
<dbReference type="Proteomes" id="UP000295197">
    <property type="component" value="Unassembled WGS sequence"/>
</dbReference>
<evidence type="ECO:0000313" key="2">
    <source>
        <dbReference type="Proteomes" id="UP000295197"/>
    </source>
</evidence>
<name>A0A4R3W0Q1_9SPHI</name>
<evidence type="ECO:0000313" key="1">
    <source>
        <dbReference type="EMBL" id="TCV19561.1"/>
    </source>
</evidence>
<organism evidence="1 2">
    <name type="scientific">Sphingobacterium alimentarium</name>
    <dbReference type="NCBI Taxonomy" id="797292"/>
    <lineage>
        <taxon>Bacteria</taxon>
        <taxon>Pseudomonadati</taxon>
        <taxon>Bacteroidota</taxon>
        <taxon>Sphingobacteriia</taxon>
        <taxon>Sphingobacteriales</taxon>
        <taxon>Sphingobacteriaceae</taxon>
        <taxon>Sphingobacterium</taxon>
    </lineage>
</organism>
<accession>A0A4R3W0Q1</accession>
<dbReference type="AlphaFoldDB" id="A0A4R3W0Q1"/>
<sequence>MYAILIQLTINPQFASEAATTFTNSILPKVKSAPGFIAGYWVDPVNDEGFGFILFENADQAKSVLPPTIDWAAPGVIINKFDMRRVAVSIP</sequence>
<dbReference type="RefSeq" id="WP_080779279.1">
    <property type="nucleotide sequence ID" value="NZ_SMBZ01000004.1"/>
</dbReference>
<dbReference type="OrthoDB" id="1493538at2"/>
<evidence type="ECO:0008006" key="3">
    <source>
        <dbReference type="Google" id="ProtNLM"/>
    </source>
</evidence>
<keyword evidence="2" id="KW-1185">Reference proteome</keyword>
<dbReference type="EMBL" id="SMBZ01000004">
    <property type="protein sequence ID" value="TCV19561.1"/>
    <property type="molecule type" value="Genomic_DNA"/>
</dbReference>
<reference evidence="1 2" key="1">
    <citation type="submission" date="2019-03" db="EMBL/GenBank/DDBJ databases">
        <title>Genomic Encyclopedia of Type Strains, Phase IV (KMG-IV): sequencing the most valuable type-strain genomes for metagenomic binning, comparative biology and taxonomic classification.</title>
        <authorList>
            <person name="Goeker M."/>
        </authorList>
    </citation>
    <scope>NUCLEOTIDE SEQUENCE [LARGE SCALE GENOMIC DNA]</scope>
    <source>
        <strain evidence="1 2">DSM 22362</strain>
    </source>
</reference>
<comment type="caution">
    <text evidence="1">The sequence shown here is derived from an EMBL/GenBank/DDBJ whole genome shotgun (WGS) entry which is preliminary data.</text>
</comment>
<gene>
    <name evidence="1" type="ORF">EDC17_100483</name>
</gene>
<protein>
    <recommendedName>
        <fullName evidence="3">Monooxygenase ydhR</fullName>
    </recommendedName>
</protein>